<keyword evidence="1" id="KW-0175">Coiled coil</keyword>
<accession>A0A5D3CTG4</accession>
<comment type="caution">
    <text evidence="3">The sequence shown here is derived from an EMBL/GenBank/DDBJ whole genome shotgun (WGS) entry which is preliminary data.</text>
</comment>
<evidence type="ECO:0000256" key="1">
    <source>
        <dbReference type="SAM" id="Coils"/>
    </source>
</evidence>
<evidence type="ECO:0000313" key="5">
    <source>
        <dbReference type="Proteomes" id="UP000321947"/>
    </source>
</evidence>
<evidence type="ECO:0000313" key="3">
    <source>
        <dbReference type="EMBL" id="TYK15217.1"/>
    </source>
</evidence>
<evidence type="ECO:0000313" key="2">
    <source>
        <dbReference type="EMBL" id="KAA0066177.1"/>
    </source>
</evidence>
<dbReference type="AlphaFoldDB" id="A0A5D3CTG4"/>
<reference evidence="4 5" key="1">
    <citation type="submission" date="2019-08" db="EMBL/GenBank/DDBJ databases">
        <title>Draft genome sequences of two oriental melons (Cucumis melo L. var makuwa).</title>
        <authorList>
            <person name="Kwon S.-Y."/>
        </authorList>
    </citation>
    <scope>NUCLEOTIDE SEQUENCE [LARGE SCALE GENOMIC DNA]</scope>
    <source>
        <strain evidence="5">cv. Chang Bougi</strain>
        <strain evidence="4">cv. SW 3</strain>
        <tissue evidence="3">Leaf</tissue>
    </source>
</reference>
<feature type="coiled-coil region" evidence="1">
    <location>
        <begin position="133"/>
        <end position="167"/>
    </location>
</feature>
<dbReference type="EMBL" id="SSTD01008708">
    <property type="protein sequence ID" value="TYK15217.1"/>
    <property type="molecule type" value="Genomic_DNA"/>
</dbReference>
<sequence>MNRFIEHQMFSTFKEFQDDYHRHFKKYSDPKEAHANRPHLLVERDENWHYLCDHYMSRAFQNQMLELQSQPTLEGTQPLSRDEIYEMMLGRRSGYSKCLDWGPKPKAYRTTNASSATTSCSQSMVELQLWTALNEAMLQIEEQTRNYDALASKVERIRKLIEDISREQQGPPHNP</sequence>
<name>A0A5D3CTG4_CUCMM</name>
<dbReference type="Proteomes" id="UP000321947">
    <property type="component" value="Unassembled WGS sequence"/>
</dbReference>
<proteinExistence type="predicted"/>
<dbReference type="Proteomes" id="UP000321393">
    <property type="component" value="Unassembled WGS sequence"/>
</dbReference>
<dbReference type="EMBL" id="SSTE01000903">
    <property type="protein sequence ID" value="KAA0066177.1"/>
    <property type="molecule type" value="Genomic_DNA"/>
</dbReference>
<protein>
    <submittedName>
        <fullName evidence="3">CACTA en-spm transposon protein</fullName>
    </submittedName>
</protein>
<organism evidence="3 5">
    <name type="scientific">Cucumis melo var. makuwa</name>
    <name type="common">Oriental melon</name>
    <dbReference type="NCBI Taxonomy" id="1194695"/>
    <lineage>
        <taxon>Eukaryota</taxon>
        <taxon>Viridiplantae</taxon>
        <taxon>Streptophyta</taxon>
        <taxon>Embryophyta</taxon>
        <taxon>Tracheophyta</taxon>
        <taxon>Spermatophyta</taxon>
        <taxon>Magnoliopsida</taxon>
        <taxon>eudicotyledons</taxon>
        <taxon>Gunneridae</taxon>
        <taxon>Pentapetalae</taxon>
        <taxon>rosids</taxon>
        <taxon>fabids</taxon>
        <taxon>Cucurbitales</taxon>
        <taxon>Cucurbitaceae</taxon>
        <taxon>Benincaseae</taxon>
        <taxon>Cucumis</taxon>
    </lineage>
</organism>
<evidence type="ECO:0000313" key="4">
    <source>
        <dbReference type="Proteomes" id="UP000321393"/>
    </source>
</evidence>
<gene>
    <name evidence="3" type="ORF">E5676_scaffold790G00950</name>
    <name evidence="2" type="ORF">E6C27_scaffold21G001860</name>
</gene>